<proteinExistence type="predicted"/>
<evidence type="ECO:0000313" key="1">
    <source>
        <dbReference type="EMBL" id="MBG6104028.1"/>
    </source>
</evidence>
<keyword evidence="2" id="KW-1185">Reference proteome</keyword>
<dbReference type="EMBL" id="JADOTY010000001">
    <property type="protein sequence ID" value="MBG6104028.1"/>
    <property type="molecule type" value="Genomic_DNA"/>
</dbReference>
<organism evidence="1 2">
    <name type="scientific">Micromonospora vinacea</name>
    <dbReference type="NCBI Taxonomy" id="709878"/>
    <lineage>
        <taxon>Bacteria</taxon>
        <taxon>Bacillati</taxon>
        <taxon>Actinomycetota</taxon>
        <taxon>Actinomycetes</taxon>
        <taxon>Micromonosporales</taxon>
        <taxon>Micromonosporaceae</taxon>
        <taxon>Micromonospora</taxon>
    </lineage>
</organism>
<reference evidence="1 2" key="1">
    <citation type="submission" date="2020-11" db="EMBL/GenBank/DDBJ databases">
        <title>Sequencing the genomes of 1000 actinobacteria strains.</title>
        <authorList>
            <person name="Klenk H.-P."/>
        </authorList>
    </citation>
    <scope>NUCLEOTIDE SEQUENCE [LARGE SCALE GENOMIC DNA]</scope>
    <source>
        <strain evidence="1 2">DSM 101695</strain>
    </source>
</reference>
<gene>
    <name evidence="1" type="ORF">IW249_004442</name>
</gene>
<comment type="caution">
    <text evidence="1">The sequence shown here is derived from an EMBL/GenBank/DDBJ whole genome shotgun (WGS) entry which is preliminary data.</text>
</comment>
<protein>
    <submittedName>
        <fullName evidence="1">Uncharacterized protein</fullName>
    </submittedName>
</protein>
<accession>A0ABS0K5W6</accession>
<evidence type="ECO:0000313" key="2">
    <source>
        <dbReference type="Proteomes" id="UP000631791"/>
    </source>
</evidence>
<sequence>MMPTWNAADMGKRRRPLILLALPLLLTACTPPDEPLVALAVQDGRPVGVLVTCDDDFAQLGVFENDHPDEPGQRPLIKWDVSGQPTTEVVEVTLFGQPPEGWEVDEPVDFPGPEPGVEVDVQLLTELRPGVTYSLDGSSRRKAISVDFTLADLPRIGPDQVLAPRGHDDTKVVSRETFLRKARDKC</sequence>
<name>A0ABS0K5W6_9ACTN</name>
<dbReference type="RefSeq" id="WP_196922543.1">
    <property type="nucleotide sequence ID" value="NZ_JADOTY010000001.1"/>
</dbReference>
<dbReference type="Proteomes" id="UP000631791">
    <property type="component" value="Unassembled WGS sequence"/>
</dbReference>